<accession>A0ACA9KZ66</accession>
<dbReference type="EMBL" id="CAJVPW010002033">
    <property type="protein sequence ID" value="CAG8497360.1"/>
    <property type="molecule type" value="Genomic_DNA"/>
</dbReference>
<comment type="caution">
    <text evidence="1">The sequence shown here is derived from an EMBL/GenBank/DDBJ whole genome shotgun (WGS) entry which is preliminary data.</text>
</comment>
<gene>
    <name evidence="1" type="ORF">SPELUC_LOCUS2844</name>
</gene>
<organism evidence="1 2">
    <name type="scientific">Cetraspora pellucida</name>
    <dbReference type="NCBI Taxonomy" id="1433469"/>
    <lineage>
        <taxon>Eukaryota</taxon>
        <taxon>Fungi</taxon>
        <taxon>Fungi incertae sedis</taxon>
        <taxon>Mucoromycota</taxon>
        <taxon>Glomeromycotina</taxon>
        <taxon>Glomeromycetes</taxon>
        <taxon>Diversisporales</taxon>
        <taxon>Gigasporaceae</taxon>
        <taxon>Cetraspora</taxon>
    </lineage>
</organism>
<reference evidence="1" key="1">
    <citation type="submission" date="2021-06" db="EMBL/GenBank/DDBJ databases">
        <authorList>
            <person name="Kallberg Y."/>
            <person name="Tangrot J."/>
            <person name="Rosling A."/>
        </authorList>
    </citation>
    <scope>NUCLEOTIDE SEQUENCE</scope>
    <source>
        <strain evidence="1">28 12/20/2015</strain>
    </source>
</reference>
<evidence type="ECO:0000313" key="2">
    <source>
        <dbReference type="Proteomes" id="UP000789366"/>
    </source>
</evidence>
<evidence type="ECO:0000313" key="1">
    <source>
        <dbReference type="EMBL" id="CAG8497360.1"/>
    </source>
</evidence>
<name>A0ACA9KZ66_9GLOM</name>
<protein>
    <submittedName>
        <fullName evidence="1">12008_t:CDS:1</fullName>
    </submittedName>
</protein>
<sequence>MPNLVVYRRTVAGIEIDRRKFLRLKEKDNITCIRNLVTEKKNVNNENKV</sequence>
<dbReference type="Proteomes" id="UP000789366">
    <property type="component" value="Unassembled WGS sequence"/>
</dbReference>
<proteinExistence type="predicted"/>
<keyword evidence="2" id="KW-1185">Reference proteome</keyword>